<name>A0A2K2FR03_9CLOT</name>
<evidence type="ECO:0000313" key="2">
    <source>
        <dbReference type="EMBL" id="PNU01215.1"/>
    </source>
</evidence>
<evidence type="ECO:0000313" key="3">
    <source>
        <dbReference type="Proteomes" id="UP000236151"/>
    </source>
</evidence>
<proteinExistence type="predicted"/>
<dbReference type="EMBL" id="NIOJ01000003">
    <property type="protein sequence ID" value="PNU01215.1"/>
    <property type="molecule type" value="Genomic_DNA"/>
</dbReference>
<dbReference type="SUPFAM" id="SSF53850">
    <property type="entry name" value="Periplasmic binding protein-like II"/>
    <property type="match status" value="1"/>
</dbReference>
<evidence type="ECO:0008006" key="4">
    <source>
        <dbReference type="Google" id="ProtNLM"/>
    </source>
</evidence>
<dbReference type="AlphaFoldDB" id="A0A2K2FR03"/>
<gene>
    <name evidence="2" type="ORF">CDQ84_02190</name>
</gene>
<dbReference type="InterPro" id="IPR050490">
    <property type="entry name" value="Bact_solute-bd_prot1"/>
</dbReference>
<protein>
    <recommendedName>
        <fullName evidence="4">ABC transporter substrate-binding protein</fullName>
    </recommendedName>
</protein>
<dbReference type="PANTHER" id="PTHR43649">
    <property type="entry name" value="ARABINOSE-BINDING PROTEIN-RELATED"/>
    <property type="match status" value="1"/>
</dbReference>
<dbReference type="Gene3D" id="3.40.190.10">
    <property type="entry name" value="Periplasmic binding protein-like II"/>
    <property type="match status" value="3"/>
</dbReference>
<keyword evidence="3" id="KW-1185">Reference proteome</keyword>
<dbReference type="KEGG" id="cthd:CDO33_11110"/>
<reference evidence="2 3" key="1">
    <citation type="submission" date="2017-06" db="EMBL/GenBank/DDBJ databases">
        <title>Investigating the central metabolism of Clostridium thermosuccinogenes.</title>
        <authorList>
            <person name="Koendjbiharie J.G."/>
            <person name="van Kranenburg R."/>
        </authorList>
    </citation>
    <scope>NUCLEOTIDE SEQUENCE [LARGE SCALE GENOMIC DNA]</scope>
    <source>
        <strain evidence="2 3">DSM 5806</strain>
    </source>
</reference>
<dbReference type="PANTHER" id="PTHR43649:SF12">
    <property type="entry name" value="DIACETYLCHITOBIOSE BINDING PROTEIN DASA"/>
    <property type="match status" value="1"/>
</dbReference>
<accession>A0A2K2FR03</accession>
<dbReference type="InterPro" id="IPR006059">
    <property type="entry name" value="SBP"/>
</dbReference>
<feature type="compositionally biased region" description="Polar residues" evidence="1">
    <location>
        <begin position="42"/>
        <end position="69"/>
    </location>
</feature>
<dbReference type="Proteomes" id="UP000236151">
    <property type="component" value="Unassembled WGS sequence"/>
</dbReference>
<dbReference type="Pfam" id="PF01547">
    <property type="entry name" value="SBP_bac_1"/>
    <property type="match status" value="1"/>
</dbReference>
<comment type="caution">
    <text evidence="2">The sequence shown here is derived from an EMBL/GenBank/DDBJ whole genome shotgun (WGS) entry which is preliminary data.</text>
</comment>
<sequence>MTLSSSEIREVILMKKGLSTLLAIFVVFSMILSVVGCQGNKSSGESNVQSTSEDTSPATTAQTTSNQESEPVDQFGKYTPAIELTAIRGIPAGSTEANYTDNVWIQEYEKQLGIKLKYKWMVIGDQYEQKVNLMLASNDLADVMQVNLRQLYQMAEAGQIQDLKAVWDAYATDQVKAAMTAGGTSSFDIATIDGKLYGIPAVVPILESMHVLYVREDWRKELGLPEPKTIDDMEKIMYAFRDQDPNKNGEKDTLGIGLNKNLFTNGYEITSFCNMFGAYPRAWVEDANGNLQYGGIMPEMKEALLRLNKYYKEGLIDKEFTVKDEDKASQSVAKEQLGMFFGVQWASFIGDAVPSAFKNNENCEWTIYQLPDGPKGPTKPIVYNNTNSFLVVSSECKYPEAPVKINNYIHLMGLGPQGEGRFAKTYEEWKELWDVCGDGLWLPETVHGNIQRWINTFKAIETGDTTEVNKNYLNIQQYTDVSNFLKDGRKMKNINGEEDLGLAAAAHGWVMSGKNFLKAIELNDAGMLQYDRLGKYVSPTMIENQATLDKMELEIITRIIVGDASIDEFDNYVEQWKSLGGEQITKELNDWYSKNK</sequence>
<feature type="region of interest" description="Disordered" evidence="1">
    <location>
        <begin position="42"/>
        <end position="72"/>
    </location>
</feature>
<evidence type="ECO:0000256" key="1">
    <source>
        <dbReference type="SAM" id="MobiDB-lite"/>
    </source>
</evidence>
<organism evidence="2 3">
    <name type="scientific">Clostridium thermosuccinogenes</name>
    <dbReference type="NCBI Taxonomy" id="84032"/>
    <lineage>
        <taxon>Bacteria</taxon>
        <taxon>Bacillati</taxon>
        <taxon>Bacillota</taxon>
        <taxon>Clostridia</taxon>
        <taxon>Eubacteriales</taxon>
        <taxon>Clostridiaceae</taxon>
        <taxon>Clostridium</taxon>
    </lineage>
</organism>